<dbReference type="Proteomes" id="UP000886998">
    <property type="component" value="Unassembled WGS sequence"/>
</dbReference>
<dbReference type="AlphaFoldDB" id="A0A8X6YLA1"/>
<comment type="caution">
    <text evidence="1">The sequence shown here is derived from an EMBL/GenBank/DDBJ whole genome shotgun (WGS) entry which is preliminary data.</text>
</comment>
<organism evidence="1 2">
    <name type="scientific">Trichonephila inaurata madagascariensis</name>
    <dbReference type="NCBI Taxonomy" id="2747483"/>
    <lineage>
        <taxon>Eukaryota</taxon>
        <taxon>Metazoa</taxon>
        <taxon>Ecdysozoa</taxon>
        <taxon>Arthropoda</taxon>
        <taxon>Chelicerata</taxon>
        <taxon>Arachnida</taxon>
        <taxon>Araneae</taxon>
        <taxon>Araneomorphae</taxon>
        <taxon>Entelegynae</taxon>
        <taxon>Araneoidea</taxon>
        <taxon>Nephilidae</taxon>
        <taxon>Trichonephila</taxon>
        <taxon>Trichonephila inaurata</taxon>
    </lineage>
</organism>
<keyword evidence="2" id="KW-1185">Reference proteome</keyword>
<evidence type="ECO:0000313" key="2">
    <source>
        <dbReference type="Proteomes" id="UP000886998"/>
    </source>
</evidence>
<name>A0A8X6YLA1_9ARAC</name>
<accession>A0A8X6YLA1</accession>
<reference evidence="1" key="1">
    <citation type="submission" date="2020-08" db="EMBL/GenBank/DDBJ databases">
        <title>Multicomponent nature underlies the extraordinary mechanical properties of spider dragline silk.</title>
        <authorList>
            <person name="Kono N."/>
            <person name="Nakamura H."/>
            <person name="Mori M."/>
            <person name="Yoshida Y."/>
            <person name="Ohtoshi R."/>
            <person name="Malay A.D."/>
            <person name="Moran D.A.P."/>
            <person name="Tomita M."/>
            <person name="Numata K."/>
            <person name="Arakawa K."/>
        </authorList>
    </citation>
    <scope>NUCLEOTIDE SEQUENCE</scope>
</reference>
<proteinExistence type="predicted"/>
<protein>
    <submittedName>
        <fullName evidence="1">Uncharacterized protein</fullName>
    </submittedName>
</protein>
<dbReference type="EMBL" id="BMAV01019734">
    <property type="protein sequence ID" value="GFY72915.1"/>
    <property type="molecule type" value="Genomic_DNA"/>
</dbReference>
<gene>
    <name evidence="1" type="ORF">TNIN_149481</name>
</gene>
<sequence>MVKNKGAECYPHATGSLLPRVSRSVLIVGQHSSLSAGRKLFSLLVWDCINLLGTFIPMQSDHVSRKQKQHSPVNITLPIGDIQHGSNVVRVIDVSLLNVLCIIR</sequence>
<evidence type="ECO:0000313" key="1">
    <source>
        <dbReference type="EMBL" id="GFY72915.1"/>
    </source>
</evidence>